<reference evidence="1" key="1">
    <citation type="submission" date="2018-05" db="EMBL/GenBank/DDBJ databases">
        <authorList>
            <person name="Lanie J.A."/>
            <person name="Ng W.-L."/>
            <person name="Kazmierczak K.M."/>
            <person name="Andrzejewski T.M."/>
            <person name="Davidsen T.M."/>
            <person name="Wayne K.J."/>
            <person name="Tettelin H."/>
            <person name="Glass J.I."/>
            <person name="Rusch D."/>
            <person name="Podicherti R."/>
            <person name="Tsui H.-C.T."/>
            <person name="Winkler M.E."/>
        </authorList>
    </citation>
    <scope>NUCLEOTIDE SEQUENCE</scope>
</reference>
<organism evidence="1">
    <name type="scientific">marine metagenome</name>
    <dbReference type="NCBI Taxonomy" id="408172"/>
    <lineage>
        <taxon>unclassified sequences</taxon>
        <taxon>metagenomes</taxon>
        <taxon>ecological metagenomes</taxon>
    </lineage>
</organism>
<dbReference type="AlphaFoldDB" id="A0A383CHP9"/>
<feature type="non-terminal residue" evidence="1">
    <location>
        <position position="1"/>
    </location>
</feature>
<accession>A0A383CHP9</accession>
<sequence>QEAEYVRQFIISRAIIDRDAAMGGM</sequence>
<dbReference type="EMBL" id="UINC01209064">
    <property type="protein sequence ID" value="SVE31906.1"/>
    <property type="molecule type" value="Genomic_DNA"/>
</dbReference>
<gene>
    <name evidence="1" type="ORF">METZ01_LOCUS484760</name>
</gene>
<protein>
    <submittedName>
        <fullName evidence="1">Uncharacterized protein</fullName>
    </submittedName>
</protein>
<name>A0A383CHP9_9ZZZZ</name>
<proteinExistence type="predicted"/>
<evidence type="ECO:0000313" key="1">
    <source>
        <dbReference type="EMBL" id="SVE31906.1"/>
    </source>
</evidence>